<reference evidence="9" key="1">
    <citation type="submission" date="2012-12" db="EMBL/GenBank/DDBJ databases">
        <authorList>
            <person name="Hellsten U."/>
            <person name="Grimwood J."/>
            <person name="Chapman J.A."/>
            <person name="Shapiro H."/>
            <person name="Aerts A."/>
            <person name="Otillar R.P."/>
            <person name="Terry A.Y."/>
            <person name="Boore J.L."/>
            <person name="Simakov O."/>
            <person name="Marletaz F."/>
            <person name="Cho S.-J."/>
            <person name="Edsinger-Gonzales E."/>
            <person name="Havlak P."/>
            <person name="Kuo D.-H."/>
            <person name="Larsson T."/>
            <person name="Lv J."/>
            <person name="Arendt D."/>
            <person name="Savage R."/>
            <person name="Osoegawa K."/>
            <person name="de Jong P."/>
            <person name="Lindberg D.R."/>
            <person name="Seaver E.C."/>
            <person name="Weisblat D.A."/>
            <person name="Putnam N.H."/>
            <person name="Grigoriev I.V."/>
            <person name="Rokhsar D.S."/>
        </authorList>
    </citation>
    <scope>NUCLEOTIDE SEQUENCE</scope>
    <source>
        <strain evidence="9">I ESC-2004</strain>
    </source>
</reference>
<dbReference type="PROSITE" id="PS50089">
    <property type="entry name" value="ZF_RING_2"/>
    <property type="match status" value="1"/>
</dbReference>
<dbReference type="InterPro" id="IPR013083">
    <property type="entry name" value="Znf_RING/FYVE/PHD"/>
</dbReference>
<dbReference type="GO" id="GO:0005737">
    <property type="term" value="C:cytoplasm"/>
    <property type="evidence" value="ECO:0007669"/>
    <property type="project" value="TreeGrafter"/>
</dbReference>
<evidence type="ECO:0000256" key="5">
    <source>
        <dbReference type="PROSITE-ProRule" id="PRU00175"/>
    </source>
</evidence>
<dbReference type="Gene3D" id="3.30.40.10">
    <property type="entry name" value="Zinc/RING finger domain, C3HC4 (zinc finger)"/>
    <property type="match status" value="1"/>
</dbReference>
<dbReference type="STRING" id="283909.R7TNG3"/>
<accession>R7TNG3</accession>
<keyword evidence="9" id="KW-1185">Reference proteome</keyword>
<evidence type="ECO:0000259" key="6">
    <source>
        <dbReference type="PROSITE" id="PS50089"/>
    </source>
</evidence>
<dbReference type="InterPro" id="IPR001370">
    <property type="entry name" value="BIR_rpt"/>
</dbReference>
<keyword evidence="2" id="KW-0479">Metal-binding</keyword>
<dbReference type="Pfam" id="PF00653">
    <property type="entry name" value="BIR"/>
    <property type="match status" value="3"/>
</dbReference>
<evidence type="ECO:0000313" key="8">
    <source>
        <dbReference type="EnsemblMetazoa" id="CapteP93492"/>
    </source>
</evidence>
<dbReference type="Proteomes" id="UP000014760">
    <property type="component" value="Unassembled WGS sequence"/>
</dbReference>
<dbReference type="InterPro" id="IPR001841">
    <property type="entry name" value="Znf_RING"/>
</dbReference>
<dbReference type="EMBL" id="KB309212">
    <property type="protein sequence ID" value="ELT95174.1"/>
    <property type="molecule type" value="Genomic_DNA"/>
</dbReference>
<keyword evidence="4" id="KW-0862">Zinc</keyword>
<name>R7TNG3_CAPTE</name>
<dbReference type="InterPro" id="IPR050784">
    <property type="entry name" value="IAP"/>
</dbReference>
<proteinExistence type="inferred from homology"/>
<evidence type="ECO:0000256" key="3">
    <source>
        <dbReference type="ARBA" id="ARBA00022771"/>
    </source>
</evidence>
<dbReference type="Gene3D" id="1.10.1170.10">
    <property type="entry name" value="Inhibitor Of Apoptosis Protein (2mihbC-IAP-1), Chain A"/>
    <property type="match status" value="3"/>
</dbReference>
<dbReference type="PROSITE" id="PS50143">
    <property type="entry name" value="BIR_REPEAT_2"/>
    <property type="match status" value="3"/>
</dbReference>
<evidence type="ECO:0000256" key="2">
    <source>
        <dbReference type="ARBA" id="ARBA00022723"/>
    </source>
</evidence>
<dbReference type="EnsemblMetazoa" id="CapteT93492">
    <property type="protein sequence ID" value="CapteP93492"/>
    <property type="gene ID" value="CapteG93492"/>
</dbReference>
<organism evidence="7">
    <name type="scientific">Capitella teleta</name>
    <name type="common">Polychaete worm</name>
    <dbReference type="NCBI Taxonomy" id="283909"/>
    <lineage>
        <taxon>Eukaryota</taxon>
        <taxon>Metazoa</taxon>
        <taxon>Spiralia</taxon>
        <taxon>Lophotrochozoa</taxon>
        <taxon>Annelida</taxon>
        <taxon>Polychaeta</taxon>
        <taxon>Sedentaria</taxon>
        <taxon>Scolecida</taxon>
        <taxon>Capitellidae</taxon>
        <taxon>Capitella</taxon>
    </lineage>
</organism>
<dbReference type="PROSITE" id="PS01282">
    <property type="entry name" value="BIR_REPEAT_1"/>
    <property type="match status" value="2"/>
</dbReference>
<dbReference type="CDD" id="cd00022">
    <property type="entry name" value="BIR"/>
    <property type="match status" value="3"/>
</dbReference>
<reference evidence="8" key="3">
    <citation type="submission" date="2015-06" db="UniProtKB">
        <authorList>
            <consortium name="EnsemblMetazoa"/>
        </authorList>
    </citation>
    <scope>IDENTIFICATION</scope>
</reference>
<dbReference type="GO" id="GO:0005634">
    <property type="term" value="C:nucleus"/>
    <property type="evidence" value="ECO:0007669"/>
    <property type="project" value="TreeGrafter"/>
</dbReference>
<feature type="domain" description="RING-type" evidence="6">
    <location>
        <begin position="415"/>
        <end position="450"/>
    </location>
</feature>
<dbReference type="FunFam" id="1.10.1170.10:FF:000002">
    <property type="entry name" value="Baculoviral IAP repeat containing 7"/>
    <property type="match status" value="1"/>
</dbReference>
<dbReference type="GO" id="GO:0008270">
    <property type="term" value="F:zinc ion binding"/>
    <property type="evidence" value="ECO:0007669"/>
    <property type="project" value="UniProtKB-KW"/>
</dbReference>
<evidence type="ECO:0000256" key="4">
    <source>
        <dbReference type="ARBA" id="ARBA00022833"/>
    </source>
</evidence>
<dbReference type="PANTHER" id="PTHR10044">
    <property type="entry name" value="INHIBITOR OF APOPTOSIS"/>
    <property type="match status" value="1"/>
</dbReference>
<dbReference type="HOGENOM" id="CLU_016347_1_0_1"/>
<comment type="similarity">
    <text evidence="1">Belongs to the IAP family.</text>
</comment>
<dbReference type="Pfam" id="PF13920">
    <property type="entry name" value="zf-C3HC4_3"/>
    <property type="match status" value="1"/>
</dbReference>
<sequence length="462" mass="52072">MVFPRIYTPGRGSGATANSSIQELNFKSAFDFTDVDLLYEDNRLKTFFLWPQWSNAQPADLAKNGLYFIGKEDTVCCVECASTFTNWKAGETPSERHTRTSPYCPMVTEIGNRNLVETPGPTTTTTITRTRTNMKREADRLESYNGVWCKDFPVDPAALAKVGFYFMGPNDRVQCAFCHDVIEGWQRGDCPLVRHKRLNAECSMVLTQTLRQRLAALEDDSLESNANPEVSLLERLFRTLHDLTSRENQETQVPDMTKEADRLVTYEINWYDDLPVTAAALAKAGFYYIGPHDRVQCAFCKEKMYNWVQDDIPIDEHRLHFPDCPFVQLMENEKPPPVNNDDKKARLEKSGVDCSGKNTQGVVAAAECSATTISSSSTTTLPKSVKLENNDEITTEEGYLKIKRENELLKSALICNICMIEKVMYTFLPCGHLCTCLSCSEKVSHCPLCRTKILGGIKTFSS</sequence>
<dbReference type="SUPFAM" id="SSF57924">
    <property type="entry name" value="Inhibitor of apoptosis (IAP) repeat"/>
    <property type="match status" value="3"/>
</dbReference>
<dbReference type="EMBL" id="AMQN01011961">
    <property type="status" value="NOT_ANNOTATED_CDS"/>
    <property type="molecule type" value="Genomic_DNA"/>
</dbReference>
<evidence type="ECO:0000313" key="9">
    <source>
        <dbReference type="Proteomes" id="UP000014760"/>
    </source>
</evidence>
<dbReference type="AlphaFoldDB" id="R7TNG3"/>
<evidence type="ECO:0000313" key="7">
    <source>
        <dbReference type="EMBL" id="ELT95174.1"/>
    </source>
</evidence>
<dbReference type="SMART" id="SM00238">
    <property type="entry name" value="BIR"/>
    <property type="match status" value="3"/>
</dbReference>
<dbReference type="PANTHER" id="PTHR10044:SF139">
    <property type="entry name" value="DEATH-ASSOCIATED INHIBITOR OF APOPTOSIS 2"/>
    <property type="match status" value="1"/>
</dbReference>
<reference evidence="7 9" key="2">
    <citation type="journal article" date="2013" name="Nature">
        <title>Insights into bilaterian evolution from three spiralian genomes.</title>
        <authorList>
            <person name="Simakov O."/>
            <person name="Marletaz F."/>
            <person name="Cho S.J."/>
            <person name="Edsinger-Gonzales E."/>
            <person name="Havlak P."/>
            <person name="Hellsten U."/>
            <person name="Kuo D.H."/>
            <person name="Larsson T."/>
            <person name="Lv J."/>
            <person name="Arendt D."/>
            <person name="Savage R."/>
            <person name="Osoegawa K."/>
            <person name="de Jong P."/>
            <person name="Grimwood J."/>
            <person name="Chapman J.A."/>
            <person name="Shapiro H."/>
            <person name="Aerts A."/>
            <person name="Otillar R.P."/>
            <person name="Terry A.Y."/>
            <person name="Boore J.L."/>
            <person name="Grigoriev I.V."/>
            <person name="Lindberg D.R."/>
            <person name="Seaver E.C."/>
            <person name="Weisblat D.A."/>
            <person name="Putnam N.H."/>
            <person name="Rokhsar D.S."/>
        </authorList>
    </citation>
    <scope>NUCLEOTIDE SEQUENCE</scope>
    <source>
        <strain evidence="7 9">I ESC-2004</strain>
    </source>
</reference>
<protein>
    <recommendedName>
        <fullName evidence="6">RING-type domain-containing protein</fullName>
    </recommendedName>
</protein>
<gene>
    <name evidence="7" type="ORF">CAPTEDRAFT_93492</name>
</gene>
<keyword evidence="3 5" id="KW-0863">Zinc-finger</keyword>
<dbReference type="OMA" id="KNISPNC"/>
<evidence type="ECO:0000256" key="1">
    <source>
        <dbReference type="ARBA" id="ARBA00006672"/>
    </source>
</evidence>
<dbReference type="OrthoDB" id="4034597at2759"/>